<dbReference type="SUPFAM" id="SSF52540">
    <property type="entry name" value="P-loop containing nucleoside triphosphate hydrolases"/>
    <property type="match status" value="1"/>
</dbReference>
<keyword evidence="6" id="KW-0378">Hydrolase</keyword>
<feature type="domain" description="Helicase ATP-binding" evidence="4">
    <location>
        <begin position="75"/>
        <end position="300"/>
    </location>
</feature>
<dbReference type="PROSITE" id="PS51194">
    <property type="entry name" value="HELICASE_CTER"/>
    <property type="match status" value="1"/>
</dbReference>
<keyword evidence="1" id="KW-0547">Nucleotide-binding</keyword>
<evidence type="ECO:0000259" key="5">
    <source>
        <dbReference type="PROSITE" id="PS51194"/>
    </source>
</evidence>
<dbReference type="InterPro" id="IPR001650">
    <property type="entry name" value="Helicase_C-like"/>
</dbReference>
<feature type="region of interest" description="Disordered" evidence="3">
    <location>
        <begin position="109"/>
        <end position="141"/>
    </location>
</feature>
<dbReference type="PROSITE" id="PS51192">
    <property type="entry name" value="HELICASE_ATP_BIND_1"/>
    <property type="match status" value="1"/>
</dbReference>
<dbReference type="PANTHER" id="PTHR47957">
    <property type="entry name" value="ATP-DEPENDENT HELICASE HRQ1"/>
    <property type="match status" value="1"/>
</dbReference>
<feature type="region of interest" description="Disordered" evidence="3">
    <location>
        <begin position="441"/>
        <end position="481"/>
    </location>
</feature>
<sequence>MRIVCQTWAVSSAEHPLLDVLTARGARAERLLHVRTLPGRSGEQADWPEWADPQVVGGYRALGADRPWVHQVEAADAAWRGRHVALATSTGSGKSLAFWLPVLSDVRSAGGDRGPTPSGDPPSSTARNGGAPPTSSANIRRPTAIYLSPTKALAADQLQALRRVLDAAGVGDVRVTTCDGDTPREERVWAQNHADVVLTNPDFLHFALLPGHRRWSRLLRGLRYVIVDEGHAYRGVFGAHVSHVLRRLTRLAEHYAAVPSFPSSLTGDATRRVTFVVASATSAEPGVSAGRLIGVPAEAVAVVDRDASPAGRRTFALWQPPEIAGYGFTRSGGGSEDDAAAPGTTGGSDESAGGDAPGRGDTRAVGDDDPWALDADPDHESPPPAEEARKNPRRSATAEAADLLADLAAAGARTLAFTRSRRGAESVAQRARDHLRHAIVPAGAVGTSADADGVNGSPEGHGSDGPRRRDAADRGPEGSAATVVVHPSERIAAYRGGYLPEERRELERAVRTGEILGLATTNALELGVDISGLDAVLVAGWPGTRTSLWQQAGRAGRAGADGLVAFVAREDPLDTYLVHHPEAVFDAPLEATVFDPENPHVLAPHLCVAAQEAPLRSADLARFGDPAHVRHVLEVLVARGALRRRPSGWYWTHAQSAAGLTDLRGSGGAPVRVVEAGSGRLLGTVDAPSADGQVHDGAVYVHQGVTYVVDRFDLADHTALVVRRDVDYGTWSREVMEVAIVGADDGGVGAGPGSGGAAAGVSGGEQARTDQDPGADVGGEPRHSAGGAEAGEDRPVTTREWGPITWSLGPVEVTSQVVSFQRRRLPDLQALGTESLDLPERTLGTTAVWWSVPEFVLRAAGVTPEETPGALHAAEHASIGMLPLLATCDRWDLGGVSTELHADTGEATVFVYDAFPGGAGFAERGYELGVTWLRATRDAIAGCPCSDGCPACVQSPKCGSYNSPLEKAAAVRLLDAVLSHAP</sequence>
<keyword evidence="2" id="KW-0067">ATP-binding</keyword>
<dbReference type="SMART" id="SM00490">
    <property type="entry name" value="HELICc"/>
    <property type="match status" value="1"/>
</dbReference>
<gene>
    <name evidence="6" type="ORF">IHE71_14775</name>
</gene>
<evidence type="ECO:0000256" key="3">
    <source>
        <dbReference type="SAM" id="MobiDB-lite"/>
    </source>
</evidence>
<evidence type="ECO:0000256" key="1">
    <source>
        <dbReference type="ARBA" id="ARBA00022741"/>
    </source>
</evidence>
<dbReference type="InterPro" id="IPR027417">
    <property type="entry name" value="P-loop_NTPase"/>
</dbReference>
<feature type="domain" description="Helicase C-terminal" evidence="5">
    <location>
        <begin position="402"/>
        <end position="600"/>
    </location>
</feature>
<dbReference type="CDD" id="cd17923">
    <property type="entry name" value="DEXHc_Hrq1-like"/>
    <property type="match status" value="1"/>
</dbReference>
<feature type="compositionally biased region" description="Basic and acidic residues" evidence="3">
    <location>
        <begin position="461"/>
        <end position="476"/>
    </location>
</feature>
<reference evidence="6 7" key="1">
    <citation type="submission" date="2020-10" db="EMBL/GenBank/DDBJ databases">
        <title>Myceligenerans pegani sp. nov., an endophytic actinomycete isolated from Peganum harmala L. in Xinjiang, China.</title>
        <authorList>
            <person name="Xin L."/>
        </authorList>
    </citation>
    <scope>NUCLEOTIDE SEQUENCE [LARGE SCALE GENOMIC DNA]</scope>
    <source>
        <strain evidence="6 7">TRM65318</strain>
    </source>
</reference>
<keyword evidence="7" id="KW-1185">Reference proteome</keyword>
<dbReference type="Proteomes" id="UP000625527">
    <property type="component" value="Unassembled WGS sequence"/>
</dbReference>
<feature type="region of interest" description="Disordered" evidence="3">
    <location>
        <begin position="744"/>
        <end position="801"/>
    </location>
</feature>
<feature type="compositionally biased region" description="Basic and acidic residues" evidence="3">
    <location>
        <begin position="376"/>
        <end position="390"/>
    </location>
</feature>
<dbReference type="InterPro" id="IPR055227">
    <property type="entry name" value="HRQ1_WHD"/>
</dbReference>
<organism evidence="6 7">
    <name type="scientific">Myceligenerans pegani</name>
    <dbReference type="NCBI Taxonomy" id="2776917"/>
    <lineage>
        <taxon>Bacteria</taxon>
        <taxon>Bacillati</taxon>
        <taxon>Actinomycetota</taxon>
        <taxon>Actinomycetes</taxon>
        <taxon>Micrococcales</taxon>
        <taxon>Promicromonosporaceae</taxon>
        <taxon>Myceligenerans</taxon>
    </lineage>
</organism>
<proteinExistence type="predicted"/>
<feature type="compositionally biased region" description="Gly residues" evidence="3">
    <location>
        <begin position="744"/>
        <end position="763"/>
    </location>
</feature>
<feature type="region of interest" description="Disordered" evidence="3">
    <location>
        <begin position="327"/>
        <end position="397"/>
    </location>
</feature>
<dbReference type="Gene3D" id="3.40.50.300">
    <property type="entry name" value="P-loop containing nucleotide triphosphate hydrolases"/>
    <property type="match status" value="2"/>
</dbReference>
<protein>
    <submittedName>
        <fullName evidence="6">DEAD/DEAH box helicase</fullName>
    </submittedName>
</protein>
<dbReference type="GO" id="GO:0004386">
    <property type="term" value="F:helicase activity"/>
    <property type="evidence" value="ECO:0007669"/>
    <property type="project" value="UniProtKB-KW"/>
</dbReference>
<dbReference type="InterPro" id="IPR014001">
    <property type="entry name" value="Helicase_ATP-bd"/>
</dbReference>
<evidence type="ECO:0000313" key="7">
    <source>
        <dbReference type="Proteomes" id="UP000625527"/>
    </source>
</evidence>
<evidence type="ECO:0000259" key="4">
    <source>
        <dbReference type="PROSITE" id="PS51192"/>
    </source>
</evidence>
<evidence type="ECO:0000313" key="6">
    <source>
        <dbReference type="EMBL" id="MBE1876956.1"/>
    </source>
</evidence>
<dbReference type="InterPro" id="IPR011545">
    <property type="entry name" value="DEAD/DEAH_box_helicase_dom"/>
</dbReference>
<keyword evidence="6" id="KW-0347">Helicase</keyword>
<comment type="caution">
    <text evidence="6">The sequence shown here is derived from an EMBL/GenBank/DDBJ whole genome shotgun (WGS) entry which is preliminary data.</text>
</comment>
<dbReference type="InterPro" id="IPR018973">
    <property type="entry name" value="MZB"/>
</dbReference>
<evidence type="ECO:0000256" key="2">
    <source>
        <dbReference type="ARBA" id="ARBA00022840"/>
    </source>
</evidence>
<dbReference type="Pfam" id="PF22982">
    <property type="entry name" value="WHD_HRQ1"/>
    <property type="match status" value="1"/>
</dbReference>
<name>A0ABR9N0Z7_9MICO</name>
<dbReference type="Pfam" id="PF00271">
    <property type="entry name" value="Helicase_C"/>
    <property type="match status" value="1"/>
</dbReference>
<dbReference type="Pfam" id="PF00270">
    <property type="entry name" value="DEAD"/>
    <property type="match status" value="1"/>
</dbReference>
<feature type="compositionally biased region" description="Low complexity" evidence="3">
    <location>
        <begin position="114"/>
        <end position="125"/>
    </location>
</feature>
<accession>A0ABR9N0Z7</accession>
<dbReference type="SMART" id="SM00487">
    <property type="entry name" value="DEXDc"/>
    <property type="match status" value="1"/>
</dbReference>
<dbReference type="Pfam" id="PF09369">
    <property type="entry name" value="MZB"/>
    <property type="match status" value="1"/>
</dbReference>
<dbReference type="EMBL" id="JADAQT010000094">
    <property type="protein sequence ID" value="MBE1876956.1"/>
    <property type="molecule type" value="Genomic_DNA"/>
</dbReference>
<dbReference type="PANTHER" id="PTHR47957:SF3">
    <property type="entry name" value="ATP-DEPENDENT HELICASE HRQ1"/>
    <property type="match status" value="1"/>
</dbReference>